<evidence type="ECO:0000313" key="1">
    <source>
        <dbReference type="EMBL" id="QHU14152.1"/>
    </source>
</evidence>
<name>A0A6C0K7Y7_9ZZZZ</name>
<reference evidence="1" key="1">
    <citation type="journal article" date="2020" name="Nature">
        <title>Giant virus diversity and host interactions through global metagenomics.</title>
        <authorList>
            <person name="Schulz F."/>
            <person name="Roux S."/>
            <person name="Paez-Espino D."/>
            <person name="Jungbluth S."/>
            <person name="Walsh D.A."/>
            <person name="Denef V.J."/>
            <person name="McMahon K.D."/>
            <person name="Konstantinidis K.T."/>
            <person name="Eloe-Fadrosh E.A."/>
            <person name="Kyrpides N.C."/>
            <person name="Woyke T."/>
        </authorList>
    </citation>
    <scope>NUCLEOTIDE SEQUENCE</scope>
    <source>
        <strain evidence="1">GVMAG-S-1101182-85</strain>
    </source>
</reference>
<protein>
    <submittedName>
        <fullName evidence="1">Uncharacterized protein</fullName>
    </submittedName>
</protein>
<sequence length="80" mass="8895">MKALTYSQAQEYSQAASLFTRVQAYNSAIVALRAQGYTDARYYQFQSSQESSKFILGQQLFVQNDPVGAAAGLYNTVKQI</sequence>
<accession>A0A6C0K7Y7</accession>
<dbReference type="EMBL" id="MN740831">
    <property type="protein sequence ID" value="QHU14152.1"/>
    <property type="molecule type" value="Genomic_DNA"/>
</dbReference>
<organism evidence="1">
    <name type="scientific">viral metagenome</name>
    <dbReference type="NCBI Taxonomy" id="1070528"/>
    <lineage>
        <taxon>unclassified sequences</taxon>
        <taxon>metagenomes</taxon>
        <taxon>organismal metagenomes</taxon>
    </lineage>
</organism>
<proteinExistence type="predicted"/>
<dbReference type="AlphaFoldDB" id="A0A6C0K7Y7"/>